<accession>A0A841CPU2</accession>
<proteinExistence type="predicted"/>
<sequence>MLNIVRRNIESGPYDPTISLCLVKSGASRLSRTVTRVTESRPAWDAVISAKPVARAVTSPDGPTDATAGFELVNAGTTGSSTPSV</sequence>
<keyword evidence="3" id="KW-1185">Reference proteome</keyword>
<reference evidence="2 3" key="1">
    <citation type="submission" date="2020-08" db="EMBL/GenBank/DDBJ databases">
        <title>Genomic Encyclopedia of Type Strains, Phase III (KMG-III): the genomes of soil and plant-associated and newly described type strains.</title>
        <authorList>
            <person name="Whitman W."/>
        </authorList>
    </citation>
    <scope>NUCLEOTIDE SEQUENCE [LARGE SCALE GENOMIC DNA]</scope>
    <source>
        <strain evidence="2 3">CECT 8640</strain>
    </source>
</reference>
<dbReference type="AlphaFoldDB" id="A0A841CPU2"/>
<dbReference type="EMBL" id="JACHJN010000009">
    <property type="protein sequence ID" value="MBB5958933.1"/>
    <property type="molecule type" value="Genomic_DNA"/>
</dbReference>
<evidence type="ECO:0000256" key="1">
    <source>
        <dbReference type="SAM" id="MobiDB-lite"/>
    </source>
</evidence>
<feature type="region of interest" description="Disordered" evidence="1">
    <location>
        <begin position="56"/>
        <end position="85"/>
    </location>
</feature>
<feature type="compositionally biased region" description="Polar residues" evidence="1">
    <location>
        <begin position="75"/>
        <end position="85"/>
    </location>
</feature>
<protein>
    <submittedName>
        <fullName evidence="2">Uncharacterized protein</fullName>
    </submittedName>
</protein>
<comment type="caution">
    <text evidence="2">The sequence shown here is derived from an EMBL/GenBank/DDBJ whole genome shotgun (WGS) entry which is preliminary data.</text>
</comment>
<evidence type="ECO:0000313" key="3">
    <source>
        <dbReference type="Proteomes" id="UP000547510"/>
    </source>
</evidence>
<dbReference type="Proteomes" id="UP000547510">
    <property type="component" value="Unassembled WGS sequence"/>
</dbReference>
<name>A0A841CPU2_9PSEU</name>
<evidence type="ECO:0000313" key="2">
    <source>
        <dbReference type="EMBL" id="MBB5958933.1"/>
    </source>
</evidence>
<organism evidence="2 3">
    <name type="scientific">Saccharothrix tamanrassetensis</name>
    <dbReference type="NCBI Taxonomy" id="1051531"/>
    <lineage>
        <taxon>Bacteria</taxon>
        <taxon>Bacillati</taxon>
        <taxon>Actinomycetota</taxon>
        <taxon>Actinomycetes</taxon>
        <taxon>Pseudonocardiales</taxon>
        <taxon>Pseudonocardiaceae</taxon>
        <taxon>Saccharothrix</taxon>
    </lineage>
</organism>
<gene>
    <name evidence="2" type="ORF">FHS29_005542</name>
</gene>